<evidence type="ECO:0000259" key="1">
    <source>
        <dbReference type="Pfam" id="PF13340"/>
    </source>
</evidence>
<keyword evidence="3" id="KW-1185">Reference proteome</keyword>
<dbReference type="Proteomes" id="UP000548726">
    <property type="component" value="Unassembled WGS sequence"/>
</dbReference>
<dbReference type="EMBL" id="BLJP01000005">
    <property type="protein sequence ID" value="GFE93527.1"/>
    <property type="molecule type" value="Genomic_DNA"/>
</dbReference>
<dbReference type="AlphaFoldDB" id="A0A6V8I900"/>
<reference evidence="2 3" key="1">
    <citation type="journal article" date="2020" name="Cell Rep.">
        <title>Local necrotic cells trigger systemic immune activation via gut microbiome dysbiosis in Drosophila.</title>
        <authorList>
            <person name="Kosakamoto H."/>
            <person name="Yamauchi T."/>
            <person name="Akuzawa-Tokita Y."/>
            <person name="Nishimura K."/>
            <person name="Soga T."/>
            <person name="Murakami T."/>
            <person name="Mori H."/>
            <person name="Yamamoto K."/>
            <person name="Miyazaki R."/>
            <person name="Koto A."/>
            <person name="Miura M."/>
            <person name="Obata F."/>
        </authorList>
    </citation>
    <scope>NUCLEOTIDE SEQUENCE [LARGE SCALE GENOMIC DNA]</scope>
    <source>
        <strain evidence="2 3">Ai</strain>
    </source>
</reference>
<dbReference type="RefSeq" id="WP_086656414.1">
    <property type="nucleotide sequence ID" value="NZ_BLJP01000005.1"/>
</dbReference>
<dbReference type="PANTHER" id="PTHR46637:SF1">
    <property type="entry name" value="BLL5188 PROTEIN"/>
    <property type="match status" value="1"/>
</dbReference>
<dbReference type="InterPro" id="IPR052909">
    <property type="entry name" value="Transposase_6_like"/>
</dbReference>
<protein>
    <recommendedName>
        <fullName evidence="1">Insertion element IS402-like domain-containing protein</fullName>
    </recommendedName>
</protein>
<gene>
    <name evidence="2" type="ORF">DmAi_15860</name>
</gene>
<feature type="domain" description="Insertion element IS402-like" evidence="1">
    <location>
        <begin position="99"/>
        <end position="169"/>
    </location>
</feature>
<dbReference type="InterPro" id="IPR025161">
    <property type="entry name" value="IS402-like_dom"/>
</dbReference>
<comment type="caution">
    <text evidence="2">The sequence shown here is derived from an EMBL/GenBank/DDBJ whole genome shotgun (WGS) entry which is preliminary data.</text>
</comment>
<proteinExistence type="predicted"/>
<accession>A0A6V8I900</accession>
<evidence type="ECO:0000313" key="2">
    <source>
        <dbReference type="EMBL" id="GFE93527.1"/>
    </source>
</evidence>
<sequence>MKWKTFTPNQAAVLWLMREHGPAVFRDGFRRLSWAVKPGEGLTIDGPSLIRDALLARGLIAASANGHELTALGRQAAPSQKGMPQRVAETRLQLDPVWLTDEQMQAVSEWFPRPHGKPRLDDRAILSGIVMVLRENLMWQQAPAVFGGEMALRRRWNQWGAAGVLDAVFGHLFEPTSNGPRLVVTDTMLTNNTSGRRAVALGWFETIISAEEMEAA</sequence>
<dbReference type="PANTHER" id="PTHR46637">
    <property type="entry name" value="TIS1421-TRANSPOSASE PROTEIN A"/>
    <property type="match status" value="1"/>
</dbReference>
<dbReference type="OrthoDB" id="9798237at2"/>
<name>A0A6V8I900_9PROT</name>
<dbReference type="Pfam" id="PF13340">
    <property type="entry name" value="DUF4096"/>
    <property type="match status" value="1"/>
</dbReference>
<evidence type="ECO:0000313" key="3">
    <source>
        <dbReference type="Proteomes" id="UP000548726"/>
    </source>
</evidence>
<organism evidence="2 3">
    <name type="scientific">Acetobacter persici</name>
    <dbReference type="NCBI Taxonomy" id="1076596"/>
    <lineage>
        <taxon>Bacteria</taxon>
        <taxon>Pseudomonadati</taxon>
        <taxon>Pseudomonadota</taxon>
        <taxon>Alphaproteobacteria</taxon>
        <taxon>Acetobacterales</taxon>
        <taxon>Acetobacteraceae</taxon>
        <taxon>Acetobacter</taxon>
    </lineage>
</organism>